<organism evidence="8 9">
    <name type="scientific">Geoanaerobacter pelophilus</name>
    <dbReference type="NCBI Taxonomy" id="60036"/>
    <lineage>
        <taxon>Bacteria</taxon>
        <taxon>Pseudomonadati</taxon>
        <taxon>Thermodesulfobacteriota</taxon>
        <taxon>Desulfuromonadia</taxon>
        <taxon>Geobacterales</taxon>
        <taxon>Geobacteraceae</taxon>
        <taxon>Geoanaerobacter</taxon>
    </lineage>
</organism>
<keyword evidence="5" id="KW-0812">Transmembrane</keyword>
<evidence type="ECO:0000256" key="2">
    <source>
        <dbReference type="ARBA" id="ARBA00023224"/>
    </source>
</evidence>
<dbReference type="SUPFAM" id="SSF58104">
    <property type="entry name" value="Methyl-accepting chemotaxis protein (MCP) signaling domain"/>
    <property type="match status" value="1"/>
</dbReference>
<keyword evidence="5" id="KW-0472">Membrane</keyword>
<dbReference type="GO" id="GO:0004888">
    <property type="term" value="F:transmembrane signaling receptor activity"/>
    <property type="evidence" value="ECO:0007669"/>
    <property type="project" value="InterPro"/>
</dbReference>
<gene>
    <name evidence="8" type="ORF">KI809_01175</name>
</gene>
<dbReference type="PRINTS" id="PR00260">
    <property type="entry name" value="CHEMTRNSDUCR"/>
</dbReference>
<dbReference type="GO" id="GO:0007165">
    <property type="term" value="P:signal transduction"/>
    <property type="evidence" value="ECO:0007669"/>
    <property type="project" value="UniProtKB-KW"/>
</dbReference>
<comment type="caution">
    <text evidence="8">The sequence shown here is derived from an EMBL/GenBank/DDBJ whole genome shotgun (WGS) entry which is preliminary data.</text>
</comment>
<dbReference type="FunFam" id="1.10.287.950:FF:000001">
    <property type="entry name" value="Methyl-accepting chemotaxis sensory transducer"/>
    <property type="match status" value="1"/>
</dbReference>
<evidence type="ECO:0000313" key="8">
    <source>
        <dbReference type="EMBL" id="MBT0662895.1"/>
    </source>
</evidence>
<dbReference type="InterPro" id="IPR024478">
    <property type="entry name" value="HlyB_4HB_MCP"/>
</dbReference>
<dbReference type="AlphaFoldDB" id="A0AAW4KZB6"/>
<dbReference type="GO" id="GO:0006935">
    <property type="term" value="P:chemotaxis"/>
    <property type="evidence" value="ECO:0007669"/>
    <property type="project" value="InterPro"/>
</dbReference>
<dbReference type="CDD" id="cd11386">
    <property type="entry name" value="MCP_signal"/>
    <property type="match status" value="1"/>
</dbReference>
<dbReference type="Pfam" id="PF12729">
    <property type="entry name" value="4HB_MCP_1"/>
    <property type="match status" value="1"/>
</dbReference>
<evidence type="ECO:0000313" key="9">
    <source>
        <dbReference type="Proteomes" id="UP000811899"/>
    </source>
</evidence>
<dbReference type="PROSITE" id="PS50885">
    <property type="entry name" value="HAMP"/>
    <property type="match status" value="1"/>
</dbReference>
<dbReference type="Pfam" id="PF00672">
    <property type="entry name" value="HAMP"/>
    <property type="match status" value="1"/>
</dbReference>
<evidence type="ECO:0000256" key="3">
    <source>
        <dbReference type="ARBA" id="ARBA00029447"/>
    </source>
</evidence>
<evidence type="ECO:0000256" key="1">
    <source>
        <dbReference type="ARBA" id="ARBA00004370"/>
    </source>
</evidence>
<name>A0AAW4KZB6_9BACT</name>
<dbReference type="Gene3D" id="1.10.287.950">
    <property type="entry name" value="Methyl-accepting chemotaxis protein"/>
    <property type="match status" value="1"/>
</dbReference>
<dbReference type="PROSITE" id="PS50111">
    <property type="entry name" value="CHEMOTAXIS_TRANSDUC_2"/>
    <property type="match status" value="1"/>
</dbReference>
<keyword evidence="2 4" id="KW-0807">Transducer</keyword>
<feature type="domain" description="HAMP" evidence="7">
    <location>
        <begin position="219"/>
        <end position="271"/>
    </location>
</feature>
<feature type="transmembrane region" description="Helical" evidence="5">
    <location>
        <begin position="197"/>
        <end position="218"/>
    </location>
</feature>
<dbReference type="InterPro" id="IPR004089">
    <property type="entry name" value="MCPsignal_dom"/>
</dbReference>
<dbReference type="PANTHER" id="PTHR32089">
    <property type="entry name" value="METHYL-ACCEPTING CHEMOTAXIS PROTEIN MCPB"/>
    <property type="match status" value="1"/>
</dbReference>
<proteinExistence type="inferred from homology"/>
<dbReference type="EMBL" id="JAHCVJ010000001">
    <property type="protein sequence ID" value="MBT0662895.1"/>
    <property type="molecule type" value="Genomic_DNA"/>
</dbReference>
<dbReference type="RefSeq" id="WP_214169687.1">
    <property type="nucleotide sequence ID" value="NZ_JAHCVJ010000001.1"/>
</dbReference>
<dbReference type="PANTHER" id="PTHR32089:SF112">
    <property type="entry name" value="LYSOZYME-LIKE PROTEIN-RELATED"/>
    <property type="match status" value="1"/>
</dbReference>
<feature type="domain" description="Methyl-accepting transducer" evidence="6">
    <location>
        <begin position="276"/>
        <end position="512"/>
    </location>
</feature>
<evidence type="ECO:0000259" key="6">
    <source>
        <dbReference type="PROSITE" id="PS50111"/>
    </source>
</evidence>
<dbReference type="GO" id="GO:0016020">
    <property type="term" value="C:membrane"/>
    <property type="evidence" value="ECO:0007669"/>
    <property type="project" value="UniProtKB-SubCell"/>
</dbReference>
<dbReference type="Proteomes" id="UP000811899">
    <property type="component" value="Unassembled WGS sequence"/>
</dbReference>
<dbReference type="Pfam" id="PF00015">
    <property type="entry name" value="MCPsignal"/>
    <property type="match status" value="1"/>
</dbReference>
<dbReference type="InterPro" id="IPR003660">
    <property type="entry name" value="HAMP_dom"/>
</dbReference>
<keyword evidence="5" id="KW-1133">Transmembrane helix</keyword>
<keyword evidence="9" id="KW-1185">Reference proteome</keyword>
<protein>
    <submittedName>
        <fullName evidence="8">Methyl-accepting chemotaxis protein</fullName>
    </submittedName>
</protein>
<comment type="subcellular location">
    <subcellularLocation>
        <location evidence="1">Membrane</location>
    </subcellularLocation>
</comment>
<dbReference type="SMART" id="SM00304">
    <property type="entry name" value="HAMP"/>
    <property type="match status" value="2"/>
</dbReference>
<accession>A0AAW4KZB6</accession>
<feature type="transmembrane region" description="Helical" evidence="5">
    <location>
        <begin position="13"/>
        <end position="33"/>
    </location>
</feature>
<reference evidence="8 9" key="1">
    <citation type="submission" date="2021-05" db="EMBL/GenBank/DDBJ databases">
        <title>The draft genome of Geobacter pelophilus DSM 12255.</title>
        <authorList>
            <person name="Xu Z."/>
            <person name="Masuda Y."/>
            <person name="Itoh H."/>
            <person name="Senoo K."/>
        </authorList>
    </citation>
    <scope>NUCLEOTIDE SEQUENCE [LARGE SCALE GENOMIC DNA]</scope>
    <source>
        <strain evidence="8 9">DSM 12255</strain>
    </source>
</reference>
<comment type="similarity">
    <text evidence="3">Belongs to the methyl-accepting chemotaxis (MCP) protein family.</text>
</comment>
<sequence>MDFWADLQVKMKIMILVVAGCFGLAAVGFFGIANMHKMSLDQGELAQGIKHVALLQDVKNHFLAMRLDLVYMLALKDPAKIDEKAKDFAAQIESIKGKLAQFEKADLDTSEKEKLKAFREGFESYVTEGTKLGDMAKAAHISGNAAAIEEALKFATSTVAPIYTKPAAAVAELVDSNVKLGEEMFARDAASYKSSRLIFIVSISIIVILALGFGNLIANSVSRPLQAVFETLQQVASGNLTARSDIKSKDEMGMLAEEVNITAEKLNEIISMVASNSEKVASSATELHATAAEMASGAEEMAAQAGTVATASEEMSATSGDIAQNCHAAAAGAGQASLAAQAGSAVVDTTVQVMSRIAGRVNDTARTVETLGARSDQIGEIIGTIQDIADQTNLLALNAAIEAARAGEQGRGFAVVADEVRALAERTTKATREIGEMIKAIQSETKSAVAAMEEGVREVESGTMEASKSGEALQSILDQINSVNMQVEQIATAAEEQTATTSEISSNIQQINDVVQHTARGAQESVIAANQLSSLAEELSRLVSQFRV</sequence>
<evidence type="ECO:0000256" key="5">
    <source>
        <dbReference type="SAM" id="Phobius"/>
    </source>
</evidence>
<evidence type="ECO:0000259" key="7">
    <source>
        <dbReference type="PROSITE" id="PS50885"/>
    </source>
</evidence>
<dbReference type="SMART" id="SM00283">
    <property type="entry name" value="MA"/>
    <property type="match status" value="1"/>
</dbReference>
<dbReference type="InterPro" id="IPR004090">
    <property type="entry name" value="Chemotax_Me-accpt_rcpt"/>
</dbReference>
<dbReference type="CDD" id="cd06225">
    <property type="entry name" value="HAMP"/>
    <property type="match status" value="1"/>
</dbReference>
<evidence type="ECO:0000256" key="4">
    <source>
        <dbReference type="PROSITE-ProRule" id="PRU00284"/>
    </source>
</evidence>